<proteinExistence type="inferred from homology"/>
<dbReference type="GO" id="GO:1990904">
    <property type="term" value="C:ribonucleoprotein complex"/>
    <property type="evidence" value="ECO:0007669"/>
    <property type="project" value="UniProtKB-KW"/>
</dbReference>
<dbReference type="SUPFAM" id="SSF56047">
    <property type="entry name" value="Ribosomal protein S8"/>
    <property type="match status" value="1"/>
</dbReference>
<evidence type="ECO:0000313" key="5">
    <source>
        <dbReference type="EMBL" id="KAG0688185.1"/>
    </source>
</evidence>
<protein>
    <recommendedName>
        <fullName evidence="4">Ribonuclease H1 N-terminal domain-containing protein</fullName>
    </recommendedName>
</protein>
<dbReference type="Proteomes" id="UP000697127">
    <property type="component" value="Unassembled WGS sequence"/>
</dbReference>
<evidence type="ECO:0000256" key="3">
    <source>
        <dbReference type="ARBA" id="ARBA00023274"/>
    </source>
</evidence>
<dbReference type="GO" id="GO:0003735">
    <property type="term" value="F:structural constituent of ribosome"/>
    <property type="evidence" value="ECO:0007669"/>
    <property type="project" value="InterPro"/>
</dbReference>
<dbReference type="Gene3D" id="3.30.1370.30">
    <property type="match status" value="1"/>
</dbReference>
<name>A0A9P6WJA1_9ASCO</name>
<dbReference type="InterPro" id="IPR000630">
    <property type="entry name" value="Ribosomal_uS8"/>
</dbReference>
<dbReference type="InterPro" id="IPR037056">
    <property type="entry name" value="RNase_H1_N_sf"/>
</dbReference>
<evidence type="ECO:0000256" key="1">
    <source>
        <dbReference type="ARBA" id="ARBA00006471"/>
    </source>
</evidence>
<dbReference type="GO" id="GO:0006412">
    <property type="term" value="P:translation"/>
    <property type="evidence" value="ECO:0007669"/>
    <property type="project" value="InterPro"/>
</dbReference>
<comment type="caution">
    <text evidence="5">The sequence shown here is derived from an EMBL/GenBank/DDBJ whole genome shotgun (WGS) entry which is preliminary data.</text>
</comment>
<feature type="domain" description="Ribonuclease H1 N-terminal" evidence="4">
    <location>
        <begin position="155"/>
        <end position="193"/>
    </location>
</feature>
<keyword evidence="3" id="KW-0687">Ribonucleoprotein</keyword>
<dbReference type="Gene3D" id="3.30.1490.10">
    <property type="match status" value="1"/>
</dbReference>
<dbReference type="FunFam" id="3.30.1370.30:FF:000006">
    <property type="entry name" value="40S ribosomal protein S8"/>
    <property type="match status" value="1"/>
</dbReference>
<dbReference type="EMBL" id="PUHW01000174">
    <property type="protein sequence ID" value="KAG0688185.1"/>
    <property type="molecule type" value="Genomic_DNA"/>
</dbReference>
<evidence type="ECO:0000256" key="2">
    <source>
        <dbReference type="ARBA" id="ARBA00022980"/>
    </source>
</evidence>
<dbReference type="InterPro" id="IPR035987">
    <property type="entry name" value="Ribosomal_uS8_sf"/>
</dbReference>
<comment type="similarity">
    <text evidence="1">Belongs to the universal ribosomal protein uS8 family.</text>
</comment>
<evidence type="ECO:0000313" key="6">
    <source>
        <dbReference type="Proteomes" id="UP000697127"/>
    </source>
</evidence>
<sequence>MSLVSLANVCAHLQNVSRAKSPLASIPYTRLHLQIALGLYKEGFISSLQRGSQNGPDITPIEVTPDNISTRRLWLGMKYRQGNPVLSKFQLISKPNRRVYAEAEELRSFASGNRFRFVKPLMPGEIVFIRPKGSKEVINLHEAVKKQVDGELLFKSGRETGIYNSPQAANHQVSGYSNNVSRGFNDAGSAKSYMNCPCPNFKGGSSGGGKGGNSGKK</sequence>
<dbReference type="InterPro" id="IPR011320">
    <property type="entry name" value="RNase_H1_N"/>
</dbReference>
<keyword evidence="6" id="KW-1185">Reference proteome</keyword>
<dbReference type="AlphaFoldDB" id="A0A9P6WJA1"/>
<dbReference type="Pfam" id="PF00410">
    <property type="entry name" value="Ribosomal_S8"/>
    <property type="match status" value="1"/>
</dbReference>
<reference evidence="5" key="1">
    <citation type="submission" date="2020-11" db="EMBL/GenBank/DDBJ databases">
        <title>Kefir isolates.</title>
        <authorList>
            <person name="Marcisauskas S."/>
            <person name="Kim Y."/>
            <person name="Blasche S."/>
        </authorList>
    </citation>
    <scope>NUCLEOTIDE SEQUENCE</scope>
    <source>
        <strain evidence="5">Olga-1</strain>
    </source>
</reference>
<dbReference type="Gene3D" id="3.40.970.10">
    <property type="entry name" value="Ribonuclease H1, N-terminal domain"/>
    <property type="match status" value="1"/>
</dbReference>
<organism evidence="5 6">
    <name type="scientific">Pichia californica</name>
    <dbReference type="NCBI Taxonomy" id="460514"/>
    <lineage>
        <taxon>Eukaryota</taxon>
        <taxon>Fungi</taxon>
        <taxon>Dikarya</taxon>
        <taxon>Ascomycota</taxon>
        <taxon>Saccharomycotina</taxon>
        <taxon>Pichiomycetes</taxon>
        <taxon>Pichiales</taxon>
        <taxon>Pichiaceae</taxon>
        <taxon>Pichia</taxon>
    </lineage>
</organism>
<dbReference type="GO" id="GO:0005840">
    <property type="term" value="C:ribosome"/>
    <property type="evidence" value="ECO:0007669"/>
    <property type="project" value="UniProtKB-KW"/>
</dbReference>
<gene>
    <name evidence="5" type="ORF">C6P40_001298</name>
</gene>
<evidence type="ECO:0000259" key="4">
    <source>
        <dbReference type="Pfam" id="PF01693"/>
    </source>
</evidence>
<keyword evidence="2" id="KW-0689">Ribosomal protein</keyword>
<dbReference type="Pfam" id="PF01693">
    <property type="entry name" value="Cauli_VI"/>
    <property type="match status" value="1"/>
</dbReference>
<accession>A0A9P6WJA1</accession>